<sequence>MEDSLPGQKVQDHSTVQVVGQVVYDYRLFIWGFITGAAVIATGSLFRSRK</sequence>
<name>A0A6C0KVJ3_9ZZZZ</name>
<organism evidence="2">
    <name type="scientific">viral metagenome</name>
    <dbReference type="NCBI Taxonomy" id="1070528"/>
    <lineage>
        <taxon>unclassified sequences</taxon>
        <taxon>metagenomes</taxon>
        <taxon>organismal metagenomes</taxon>
    </lineage>
</organism>
<dbReference type="AlphaFoldDB" id="A0A6C0KVJ3"/>
<evidence type="ECO:0000256" key="1">
    <source>
        <dbReference type="SAM" id="Phobius"/>
    </source>
</evidence>
<accession>A0A6C0KVJ3</accession>
<dbReference type="EMBL" id="MN740971">
    <property type="protein sequence ID" value="QHU20710.1"/>
    <property type="molecule type" value="Genomic_DNA"/>
</dbReference>
<proteinExistence type="predicted"/>
<keyword evidence="1" id="KW-0472">Membrane</keyword>
<feature type="transmembrane region" description="Helical" evidence="1">
    <location>
        <begin position="28"/>
        <end position="46"/>
    </location>
</feature>
<evidence type="ECO:0000313" key="2">
    <source>
        <dbReference type="EMBL" id="QHU20710.1"/>
    </source>
</evidence>
<reference evidence="2" key="1">
    <citation type="journal article" date="2020" name="Nature">
        <title>Giant virus diversity and host interactions through global metagenomics.</title>
        <authorList>
            <person name="Schulz F."/>
            <person name="Roux S."/>
            <person name="Paez-Espino D."/>
            <person name="Jungbluth S."/>
            <person name="Walsh D.A."/>
            <person name="Denef V.J."/>
            <person name="McMahon K.D."/>
            <person name="Konstantinidis K.T."/>
            <person name="Eloe-Fadrosh E.A."/>
            <person name="Kyrpides N.C."/>
            <person name="Woyke T."/>
        </authorList>
    </citation>
    <scope>NUCLEOTIDE SEQUENCE</scope>
    <source>
        <strain evidence="2">GVMAG-S-3300013093-109</strain>
    </source>
</reference>
<keyword evidence="1" id="KW-0812">Transmembrane</keyword>
<protein>
    <submittedName>
        <fullName evidence="2">Uncharacterized protein</fullName>
    </submittedName>
</protein>
<keyword evidence="1" id="KW-1133">Transmembrane helix</keyword>